<feature type="transmembrane region" description="Helical" evidence="1">
    <location>
        <begin position="80"/>
        <end position="98"/>
    </location>
</feature>
<feature type="transmembrane region" description="Helical" evidence="1">
    <location>
        <begin position="12"/>
        <end position="31"/>
    </location>
</feature>
<dbReference type="InterPro" id="IPR008719">
    <property type="entry name" value="N2O_reductase_NosL"/>
</dbReference>
<keyword evidence="3" id="KW-1185">Reference proteome</keyword>
<organism evidence="2 3">
    <name type="scientific">Niastella populi</name>
    <dbReference type="NCBI Taxonomy" id="550983"/>
    <lineage>
        <taxon>Bacteria</taxon>
        <taxon>Pseudomonadati</taxon>
        <taxon>Bacteroidota</taxon>
        <taxon>Chitinophagia</taxon>
        <taxon>Chitinophagales</taxon>
        <taxon>Chitinophagaceae</taxon>
        <taxon>Niastella</taxon>
    </lineage>
</organism>
<dbReference type="PANTHER" id="PTHR41247:SF1">
    <property type="entry name" value="HTH-TYPE TRANSCRIPTIONAL REPRESSOR YCNK"/>
    <property type="match status" value="1"/>
</dbReference>
<keyword evidence="1" id="KW-1133">Transmembrane helix</keyword>
<dbReference type="STRING" id="550983.A4R26_26110"/>
<gene>
    <name evidence="2" type="ORF">A4R26_26110</name>
</gene>
<proteinExistence type="predicted"/>
<keyword evidence="1" id="KW-0812">Transmembrane</keyword>
<dbReference type="OrthoDB" id="9809859at2"/>
<evidence type="ECO:0008006" key="4">
    <source>
        <dbReference type="Google" id="ProtNLM"/>
    </source>
</evidence>
<dbReference type="AlphaFoldDB" id="A0A1V9FCZ0"/>
<evidence type="ECO:0000313" key="2">
    <source>
        <dbReference type="EMBL" id="OQP56240.1"/>
    </source>
</evidence>
<dbReference type="RefSeq" id="WP_081168992.1">
    <property type="nucleotide sequence ID" value="NZ_LWBP01000201.1"/>
</dbReference>
<sequence length="340" mass="37917">MNNRLSTTSRIITVICALSLIGVLFLPIWRIELSAPQYPEGLGLKIYAGKLGGDVEVVNGLNHYIGMRTLHEKDFVEFTVLPYIIGAFVLIGLVAALLNRRWLFITWVTGYLLFALVALIDFYRWEYDYGHNLDPSAPIQVPGMSYQPPLIGYKQLLNFGAWSVPDTGGWIFTGAGVIMVLIAWFELRRRTKRSFTNVRTVLTTAAIFIMVFASSCSTGPQPIQFGKDACDFCKMTILDQRFGGEVITGKGKVYRFDDIHCISSFLRSDHSVKTNVAGVYLLDYGTPTKFVQAQTGFLLTSGELHSPMGSNIAAFATEAGREQCKQQVNGKNVQWNEINQ</sequence>
<dbReference type="Pfam" id="PF05573">
    <property type="entry name" value="NosL"/>
    <property type="match status" value="1"/>
</dbReference>
<name>A0A1V9FCZ0_9BACT</name>
<dbReference type="SUPFAM" id="SSF160387">
    <property type="entry name" value="NosL/MerB-like"/>
    <property type="match status" value="1"/>
</dbReference>
<reference evidence="3" key="1">
    <citation type="submission" date="2016-04" db="EMBL/GenBank/DDBJ databases">
        <authorList>
            <person name="Chen L."/>
            <person name="Zhuang W."/>
            <person name="Wang G."/>
        </authorList>
    </citation>
    <scope>NUCLEOTIDE SEQUENCE [LARGE SCALE GENOMIC DNA]</scope>
    <source>
        <strain evidence="3">208</strain>
    </source>
</reference>
<keyword evidence="1" id="KW-0472">Membrane</keyword>
<evidence type="ECO:0000313" key="3">
    <source>
        <dbReference type="Proteomes" id="UP000192276"/>
    </source>
</evidence>
<protein>
    <recommendedName>
        <fullName evidence="4">Copper chaperone NosL</fullName>
    </recommendedName>
</protein>
<feature type="transmembrane region" description="Helical" evidence="1">
    <location>
        <begin position="197"/>
        <end position="215"/>
    </location>
</feature>
<feature type="transmembrane region" description="Helical" evidence="1">
    <location>
        <begin position="167"/>
        <end position="185"/>
    </location>
</feature>
<evidence type="ECO:0000256" key="1">
    <source>
        <dbReference type="SAM" id="Phobius"/>
    </source>
</evidence>
<feature type="transmembrane region" description="Helical" evidence="1">
    <location>
        <begin position="105"/>
        <end position="125"/>
    </location>
</feature>
<comment type="caution">
    <text evidence="2">The sequence shown here is derived from an EMBL/GenBank/DDBJ whole genome shotgun (WGS) entry which is preliminary data.</text>
</comment>
<dbReference type="Proteomes" id="UP000192276">
    <property type="component" value="Unassembled WGS sequence"/>
</dbReference>
<dbReference type="EMBL" id="LWBP01000201">
    <property type="protein sequence ID" value="OQP56240.1"/>
    <property type="molecule type" value="Genomic_DNA"/>
</dbReference>
<dbReference type="PANTHER" id="PTHR41247">
    <property type="entry name" value="HTH-TYPE TRANSCRIPTIONAL REPRESSOR YCNK"/>
    <property type="match status" value="1"/>
</dbReference>
<accession>A0A1V9FCZ0</accession>